<reference evidence="1" key="1">
    <citation type="submission" date="2020-05" db="EMBL/GenBank/DDBJ databases">
        <title>Large-scale comparative analyses of tick genomes elucidate their genetic diversity and vector capacities.</title>
        <authorList>
            <person name="Jia N."/>
            <person name="Wang J."/>
            <person name="Shi W."/>
            <person name="Du L."/>
            <person name="Sun Y."/>
            <person name="Zhan W."/>
            <person name="Jiang J."/>
            <person name="Wang Q."/>
            <person name="Zhang B."/>
            <person name="Ji P."/>
            <person name="Sakyi L.B."/>
            <person name="Cui X."/>
            <person name="Yuan T."/>
            <person name="Jiang B."/>
            <person name="Yang W."/>
            <person name="Lam T.T.-Y."/>
            <person name="Chang Q."/>
            <person name="Ding S."/>
            <person name="Wang X."/>
            <person name="Zhu J."/>
            <person name="Ruan X."/>
            <person name="Zhao L."/>
            <person name="Wei J."/>
            <person name="Que T."/>
            <person name="Du C."/>
            <person name="Cheng J."/>
            <person name="Dai P."/>
            <person name="Han X."/>
            <person name="Huang E."/>
            <person name="Gao Y."/>
            <person name="Liu J."/>
            <person name="Shao H."/>
            <person name="Ye R."/>
            <person name="Li L."/>
            <person name="Wei W."/>
            <person name="Wang X."/>
            <person name="Wang C."/>
            <person name="Yang T."/>
            <person name="Huo Q."/>
            <person name="Li W."/>
            <person name="Guo W."/>
            <person name="Chen H."/>
            <person name="Zhou L."/>
            <person name="Ni X."/>
            <person name="Tian J."/>
            <person name="Zhou Y."/>
            <person name="Sheng Y."/>
            <person name="Liu T."/>
            <person name="Pan Y."/>
            <person name="Xia L."/>
            <person name="Li J."/>
            <person name="Zhao F."/>
            <person name="Cao W."/>
        </authorList>
    </citation>
    <scope>NUCLEOTIDE SEQUENCE</scope>
    <source>
        <strain evidence="1">Dsil-2018</strain>
    </source>
</reference>
<accession>A0ACB8C5L2</accession>
<comment type="caution">
    <text evidence="1">The sequence shown here is derived from an EMBL/GenBank/DDBJ whole genome shotgun (WGS) entry which is preliminary data.</text>
</comment>
<evidence type="ECO:0000313" key="1">
    <source>
        <dbReference type="EMBL" id="KAH7934110.1"/>
    </source>
</evidence>
<sequence>MSRNFKKRRPSFWFLHRFSTKSHSICCTVVAEPGKQRANSVHKRRITYEGLSPALERLTQQTSRSASALASAGSARSRASMHDPTEDTVLRQLTEAFGNRKYFLISAGVTFMLMLAALVTASKHLNNVRSQAVDPRRRVPYRLKQINSQTTAEGLMHDLAQFNEVLGPRSKAGDKPSTEQSACSHPDCRWVSLYLNNRDQNPADPCTDLYGYACNHQWRGGGEFPFGPRSFRQLAVGTMVANLHSYFNRTSKQNFQDELKGRFLHQPDAIPTIFPNVPKYLSKPVPKKRNPKERLDPQFAPPQKKFRINVASPDTSDEAPTLAANSALPKCHRAVQSVGSNMTSWNESLYHTKCKGLVSGPEKCCIASKYLSS</sequence>
<protein>
    <submittedName>
        <fullName evidence="1">Uncharacterized protein</fullName>
    </submittedName>
</protein>
<dbReference type="EMBL" id="CM023478">
    <property type="protein sequence ID" value="KAH7934110.1"/>
    <property type="molecule type" value="Genomic_DNA"/>
</dbReference>
<evidence type="ECO:0000313" key="2">
    <source>
        <dbReference type="Proteomes" id="UP000821865"/>
    </source>
</evidence>
<proteinExistence type="predicted"/>
<gene>
    <name evidence="1" type="ORF">HPB49_021617</name>
</gene>
<keyword evidence="2" id="KW-1185">Reference proteome</keyword>
<dbReference type="Proteomes" id="UP000821865">
    <property type="component" value="Chromosome 9"/>
</dbReference>
<organism evidence="1 2">
    <name type="scientific">Dermacentor silvarum</name>
    <name type="common">Tick</name>
    <dbReference type="NCBI Taxonomy" id="543639"/>
    <lineage>
        <taxon>Eukaryota</taxon>
        <taxon>Metazoa</taxon>
        <taxon>Ecdysozoa</taxon>
        <taxon>Arthropoda</taxon>
        <taxon>Chelicerata</taxon>
        <taxon>Arachnida</taxon>
        <taxon>Acari</taxon>
        <taxon>Parasitiformes</taxon>
        <taxon>Ixodida</taxon>
        <taxon>Ixodoidea</taxon>
        <taxon>Ixodidae</taxon>
        <taxon>Rhipicephalinae</taxon>
        <taxon>Dermacentor</taxon>
    </lineage>
</organism>
<name>A0ACB8C5L2_DERSI</name>